<dbReference type="EMBL" id="FWXW01000005">
    <property type="protein sequence ID" value="SMC73738.1"/>
    <property type="molecule type" value="Genomic_DNA"/>
</dbReference>
<dbReference type="OrthoDB" id="239741at2"/>
<dbReference type="AlphaFoldDB" id="A0A1W2BMF8"/>
<dbReference type="Pfam" id="PF00496">
    <property type="entry name" value="SBP_bac_5"/>
    <property type="match status" value="1"/>
</dbReference>
<feature type="chain" id="PRO_5039412069" evidence="5">
    <location>
        <begin position="21"/>
        <end position="546"/>
    </location>
</feature>
<dbReference type="Gene3D" id="3.10.105.10">
    <property type="entry name" value="Dipeptide-binding Protein, Domain 3"/>
    <property type="match status" value="1"/>
</dbReference>
<sequence>MKKLKKAVCLLLAVSMAVLAGCSGGTSATPTPTEQASSEPTLLRATCTATPETLDPARGTGENDLIIFVNLYESLVVPNRETGEPEPFLATEWTTSDDGLKWTFKLRDDVVFADGTPMTADDVVYSMERMLALGEGYAYVFTDILGSVKAVDTYTVEFDLKSSFGPFLTALTCLKIVNKTLLVANTVKDNSYGDNGDYGKEYLLTNSAGSGPYVIKKFTIRESVDMVKNENYWGTLPAEAPDEATFTQLTDSATTKMMMASGDIDLAHGHQDNETLQALLTTEGVKSAVVSEDGLNYFMMNTKKAPTDDVHIRKAISYACDYDALIAVYGDVEKPNGPVPPNLFGADNTIQGYSYDPEKAKEEIALSKYADNLADYPVELAYIQGNGDTGKLTMLLASNLEAVGFKVTISEVPWVLFCNNEAAVDTSPNVTNAFCSANYPEAGSLLEFKYASWTTGNWNQNEWLQDATFDQMITEALKTVDNTERLQKYSEIQKYLVNDVVPSVYAMVSATKPSWNSKVFTWPVSEGKMYASSEYNYYLANFVMLK</sequence>
<comment type="subcellular location">
    <subcellularLocation>
        <location evidence="1">Cell envelope</location>
    </subcellularLocation>
</comment>
<protein>
    <submittedName>
        <fullName evidence="7">Peptide/nickel transport system substrate-binding protein</fullName>
    </submittedName>
</protein>
<keyword evidence="3" id="KW-0813">Transport</keyword>
<keyword evidence="4 5" id="KW-0732">Signal</keyword>
<dbReference type="InterPro" id="IPR030678">
    <property type="entry name" value="Peptide/Ni-bd"/>
</dbReference>
<feature type="domain" description="Solute-binding protein family 5" evidence="6">
    <location>
        <begin position="84"/>
        <end position="448"/>
    </location>
</feature>
<evidence type="ECO:0000259" key="6">
    <source>
        <dbReference type="Pfam" id="PF00496"/>
    </source>
</evidence>
<dbReference type="GO" id="GO:1904680">
    <property type="term" value="F:peptide transmembrane transporter activity"/>
    <property type="evidence" value="ECO:0007669"/>
    <property type="project" value="TreeGrafter"/>
</dbReference>
<dbReference type="GO" id="GO:0042597">
    <property type="term" value="C:periplasmic space"/>
    <property type="evidence" value="ECO:0007669"/>
    <property type="project" value="UniProtKB-ARBA"/>
</dbReference>
<dbReference type="Proteomes" id="UP000192790">
    <property type="component" value="Unassembled WGS sequence"/>
</dbReference>
<proteinExistence type="inferred from homology"/>
<dbReference type="InterPro" id="IPR039424">
    <property type="entry name" value="SBP_5"/>
</dbReference>
<dbReference type="Gene3D" id="3.40.190.10">
    <property type="entry name" value="Periplasmic binding protein-like II"/>
    <property type="match status" value="1"/>
</dbReference>
<dbReference type="PIRSF" id="PIRSF002741">
    <property type="entry name" value="MppA"/>
    <property type="match status" value="1"/>
</dbReference>
<dbReference type="PANTHER" id="PTHR30290:SF10">
    <property type="entry name" value="PERIPLASMIC OLIGOPEPTIDE-BINDING PROTEIN-RELATED"/>
    <property type="match status" value="1"/>
</dbReference>
<dbReference type="CDD" id="cd08512">
    <property type="entry name" value="PBP2_NikA_DppA_OppA_like_7"/>
    <property type="match status" value="1"/>
</dbReference>
<feature type="signal peptide" evidence="5">
    <location>
        <begin position="1"/>
        <end position="20"/>
    </location>
</feature>
<dbReference type="GO" id="GO:0030313">
    <property type="term" value="C:cell envelope"/>
    <property type="evidence" value="ECO:0007669"/>
    <property type="project" value="UniProtKB-SubCell"/>
</dbReference>
<gene>
    <name evidence="7" type="ORF">SAMN02745168_2290</name>
</gene>
<dbReference type="InterPro" id="IPR000914">
    <property type="entry name" value="SBP_5_dom"/>
</dbReference>
<comment type="similarity">
    <text evidence="2">Belongs to the bacterial solute-binding protein 5 family.</text>
</comment>
<evidence type="ECO:0000256" key="3">
    <source>
        <dbReference type="ARBA" id="ARBA00022448"/>
    </source>
</evidence>
<accession>A0A1W2BMF8</accession>
<evidence type="ECO:0000313" key="8">
    <source>
        <dbReference type="Proteomes" id="UP000192790"/>
    </source>
</evidence>
<evidence type="ECO:0000256" key="5">
    <source>
        <dbReference type="SAM" id="SignalP"/>
    </source>
</evidence>
<dbReference type="GO" id="GO:0043190">
    <property type="term" value="C:ATP-binding cassette (ABC) transporter complex"/>
    <property type="evidence" value="ECO:0007669"/>
    <property type="project" value="InterPro"/>
</dbReference>
<dbReference type="PROSITE" id="PS51257">
    <property type="entry name" value="PROKAR_LIPOPROTEIN"/>
    <property type="match status" value="1"/>
</dbReference>
<name>A0A1W2BMF8_9FIRM</name>
<dbReference type="SUPFAM" id="SSF53850">
    <property type="entry name" value="Periplasmic binding protein-like II"/>
    <property type="match status" value="1"/>
</dbReference>
<keyword evidence="8" id="KW-1185">Reference proteome</keyword>
<dbReference type="PANTHER" id="PTHR30290">
    <property type="entry name" value="PERIPLASMIC BINDING COMPONENT OF ABC TRANSPORTER"/>
    <property type="match status" value="1"/>
</dbReference>
<organism evidence="7 8">
    <name type="scientific">Papillibacter cinnamivorans DSM 12816</name>
    <dbReference type="NCBI Taxonomy" id="1122930"/>
    <lineage>
        <taxon>Bacteria</taxon>
        <taxon>Bacillati</taxon>
        <taxon>Bacillota</taxon>
        <taxon>Clostridia</taxon>
        <taxon>Eubacteriales</taxon>
        <taxon>Oscillospiraceae</taxon>
        <taxon>Papillibacter</taxon>
    </lineage>
</organism>
<reference evidence="7 8" key="1">
    <citation type="submission" date="2017-04" db="EMBL/GenBank/DDBJ databases">
        <authorList>
            <person name="Afonso C.L."/>
            <person name="Miller P.J."/>
            <person name="Scott M.A."/>
            <person name="Spackman E."/>
            <person name="Goraichik I."/>
            <person name="Dimitrov K.M."/>
            <person name="Suarez D.L."/>
            <person name="Swayne D.E."/>
        </authorList>
    </citation>
    <scope>NUCLEOTIDE SEQUENCE [LARGE SCALE GENOMIC DNA]</scope>
    <source>
        <strain evidence="7 8">DSM 12816</strain>
    </source>
</reference>
<evidence type="ECO:0000256" key="2">
    <source>
        <dbReference type="ARBA" id="ARBA00005695"/>
    </source>
</evidence>
<dbReference type="STRING" id="1122930.SAMN02745168_2290"/>
<evidence type="ECO:0000256" key="4">
    <source>
        <dbReference type="ARBA" id="ARBA00022729"/>
    </source>
</evidence>
<dbReference type="GO" id="GO:0015833">
    <property type="term" value="P:peptide transport"/>
    <property type="evidence" value="ECO:0007669"/>
    <property type="project" value="TreeGrafter"/>
</dbReference>
<evidence type="ECO:0000313" key="7">
    <source>
        <dbReference type="EMBL" id="SMC73738.1"/>
    </source>
</evidence>
<evidence type="ECO:0000256" key="1">
    <source>
        <dbReference type="ARBA" id="ARBA00004196"/>
    </source>
</evidence>
<dbReference type="RefSeq" id="WP_084234953.1">
    <property type="nucleotide sequence ID" value="NZ_FWXW01000005.1"/>
</dbReference>